<name>A0ABD0JEB4_9CAEN</name>
<gene>
    <name evidence="4" type="ORF">BaRGS_00035431</name>
</gene>
<keyword evidence="5" id="KW-1185">Reference proteome</keyword>
<dbReference type="AlphaFoldDB" id="A0ABD0JEB4"/>
<evidence type="ECO:0000256" key="2">
    <source>
        <dbReference type="SAM" id="MobiDB-lite"/>
    </source>
</evidence>
<dbReference type="InterPro" id="IPR008983">
    <property type="entry name" value="Tumour_necrosis_fac-like_dom"/>
</dbReference>
<reference evidence="4 5" key="1">
    <citation type="journal article" date="2023" name="Sci. Data">
        <title>Genome assembly of the Korean intertidal mud-creeper Batillaria attramentaria.</title>
        <authorList>
            <person name="Patra A.K."/>
            <person name="Ho P.T."/>
            <person name="Jun S."/>
            <person name="Lee S.J."/>
            <person name="Kim Y."/>
            <person name="Won Y.J."/>
        </authorList>
    </citation>
    <scope>NUCLEOTIDE SEQUENCE [LARGE SCALE GENOMIC DNA]</scope>
    <source>
        <strain evidence="4">Wonlab-2016</strain>
    </source>
</reference>
<feature type="signal peptide" evidence="3">
    <location>
        <begin position="1"/>
        <end position="21"/>
    </location>
</feature>
<evidence type="ECO:0000256" key="1">
    <source>
        <dbReference type="SAM" id="Coils"/>
    </source>
</evidence>
<dbReference type="EMBL" id="JACVVK020000474">
    <property type="protein sequence ID" value="KAK7473299.1"/>
    <property type="molecule type" value="Genomic_DNA"/>
</dbReference>
<dbReference type="SUPFAM" id="SSF49842">
    <property type="entry name" value="TNF-like"/>
    <property type="match status" value="1"/>
</dbReference>
<feature type="coiled-coil region" evidence="1">
    <location>
        <begin position="27"/>
        <end position="54"/>
    </location>
</feature>
<feature type="chain" id="PRO_5044753447" description="C1q domain-containing protein" evidence="3">
    <location>
        <begin position="22"/>
        <end position="297"/>
    </location>
</feature>
<keyword evidence="3" id="KW-0732">Signal</keyword>
<proteinExistence type="predicted"/>
<protein>
    <recommendedName>
        <fullName evidence="6">C1q domain-containing protein</fullName>
    </recommendedName>
</protein>
<evidence type="ECO:0000313" key="4">
    <source>
        <dbReference type="EMBL" id="KAK7473299.1"/>
    </source>
</evidence>
<comment type="caution">
    <text evidence="4">The sequence shown here is derived from an EMBL/GenBank/DDBJ whole genome shotgun (WGS) entry which is preliminary data.</text>
</comment>
<dbReference type="Proteomes" id="UP001519460">
    <property type="component" value="Unassembled WGS sequence"/>
</dbReference>
<organism evidence="4 5">
    <name type="scientific">Batillaria attramentaria</name>
    <dbReference type="NCBI Taxonomy" id="370345"/>
    <lineage>
        <taxon>Eukaryota</taxon>
        <taxon>Metazoa</taxon>
        <taxon>Spiralia</taxon>
        <taxon>Lophotrochozoa</taxon>
        <taxon>Mollusca</taxon>
        <taxon>Gastropoda</taxon>
        <taxon>Caenogastropoda</taxon>
        <taxon>Sorbeoconcha</taxon>
        <taxon>Cerithioidea</taxon>
        <taxon>Batillariidae</taxon>
        <taxon>Batillaria</taxon>
    </lineage>
</organism>
<feature type="region of interest" description="Disordered" evidence="2">
    <location>
        <begin position="109"/>
        <end position="135"/>
    </location>
</feature>
<accession>A0ABD0JEB4</accession>
<evidence type="ECO:0000256" key="3">
    <source>
        <dbReference type="SAM" id="SignalP"/>
    </source>
</evidence>
<evidence type="ECO:0008006" key="6">
    <source>
        <dbReference type="Google" id="ProtNLM"/>
    </source>
</evidence>
<sequence length="297" mass="31715">MSHLPSLLLLLLVVNTDSVRGTEPKSREQLTIELEKLSQKVEQLEAREGDVEKLGEKLGEALGEKLGDKLQEGITKSGEKQTEGIDNLGQELGEKLTKGLDKLGETIAASQTCGTSEEETTPTTTKEPQRLPATCPPCDRGNAALSYIELRDSKTLCPWQKRCTTQGVGFFVWLSNPSYLTPGANVFAGGRGKAVVNAGGGFNVTTGVFTAPFTGKYKFFGTALAGINFIASAEYIKIVGKSGRMLNGASWSSGRIVVHASPERLSAGDTVWATTEGTGHLQTYVTAFGGLLLERSD</sequence>
<keyword evidence="1" id="KW-0175">Coiled coil</keyword>
<evidence type="ECO:0000313" key="5">
    <source>
        <dbReference type="Proteomes" id="UP001519460"/>
    </source>
</evidence>
<dbReference type="Gene3D" id="2.60.120.40">
    <property type="match status" value="1"/>
</dbReference>